<proteinExistence type="predicted"/>
<keyword evidence="1" id="KW-1133">Transmembrane helix</keyword>
<evidence type="ECO:0000313" key="4">
    <source>
        <dbReference type="Proteomes" id="UP000028712"/>
    </source>
</evidence>
<dbReference type="eggNOG" id="ENOG5032YFW">
    <property type="taxonomic scope" value="Bacteria"/>
</dbReference>
<feature type="transmembrane region" description="Helical" evidence="1">
    <location>
        <begin position="73"/>
        <end position="92"/>
    </location>
</feature>
<dbReference type="Proteomes" id="UP000028712">
    <property type="component" value="Unassembled WGS sequence"/>
</dbReference>
<accession>A0A085ZYV4</accession>
<dbReference type="EMBL" id="JPRM01000049">
    <property type="protein sequence ID" value="KFF09618.1"/>
    <property type="molecule type" value="Genomic_DNA"/>
</dbReference>
<sequence>MANKTSQHILNTSANLLGFCLIVITSLHITDKSETTYIDEFTSIIAIFLIFSCFFSFLSIKTLKETLERRLEIIADYLFGMALIGILIIVLIKTLDLTN</sequence>
<evidence type="ECO:0000313" key="3">
    <source>
        <dbReference type="EMBL" id="OXA85780.1"/>
    </source>
</evidence>
<keyword evidence="1" id="KW-0472">Membrane</keyword>
<protein>
    <submittedName>
        <fullName evidence="2">Uncharacterized protein</fullName>
    </submittedName>
</protein>
<gene>
    <name evidence="3" type="ORF">B0A62_24215</name>
    <name evidence="2" type="ORF">IW20_23155</name>
</gene>
<feature type="transmembrane region" description="Helical" evidence="1">
    <location>
        <begin position="41"/>
        <end position="61"/>
    </location>
</feature>
<evidence type="ECO:0000313" key="2">
    <source>
        <dbReference type="EMBL" id="KFF09618.1"/>
    </source>
</evidence>
<name>A0A085ZYV4_FLAHY</name>
<feature type="transmembrane region" description="Helical" evidence="1">
    <location>
        <begin position="12"/>
        <end position="29"/>
    </location>
</feature>
<organism evidence="2 4">
    <name type="scientific">Flavobacterium hydatis</name>
    <name type="common">Cytophaga aquatilis</name>
    <dbReference type="NCBI Taxonomy" id="991"/>
    <lineage>
        <taxon>Bacteria</taxon>
        <taxon>Pseudomonadati</taxon>
        <taxon>Bacteroidota</taxon>
        <taxon>Flavobacteriia</taxon>
        <taxon>Flavobacteriales</taxon>
        <taxon>Flavobacteriaceae</taxon>
        <taxon>Flavobacterium</taxon>
    </lineage>
</organism>
<reference evidence="2 4" key="1">
    <citation type="submission" date="2014-07" db="EMBL/GenBank/DDBJ databases">
        <title>Genome of Flavobacterium hydatis DSM 2063.</title>
        <authorList>
            <person name="Pipes S.E."/>
            <person name="Stropko S.J."/>
            <person name="Newman J.D."/>
        </authorList>
    </citation>
    <scope>NUCLEOTIDE SEQUENCE [LARGE SCALE GENOMIC DNA]</scope>
    <source>
        <strain evidence="2 4">DSM 2063</strain>
    </source>
</reference>
<dbReference type="AlphaFoldDB" id="A0A085ZYV4"/>
<keyword evidence="5" id="KW-1185">Reference proteome</keyword>
<evidence type="ECO:0000313" key="5">
    <source>
        <dbReference type="Proteomes" id="UP000198424"/>
    </source>
</evidence>
<dbReference type="EMBL" id="MUGY01000053">
    <property type="protein sequence ID" value="OXA85780.1"/>
    <property type="molecule type" value="Genomic_DNA"/>
</dbReference>
<dbReference type="Proteomes" id="UP000198424">
    <property type="component" value="Unassembled WGS sequence"/>
</dbReference>
<reference evidence="3 5" key="2">
    <citation type="submission" date="2016-11" db="EMBL/GenBank/DDBJ databases">
        <title>Whole genomes of Flavobacteriaceae.</title>
        <authorList>
            <person name="Stine C."/>
            <person name="Li C."/>
            <person name="Tadesse D."/>
        </authorList>
    </citation>
    <scope>NUCLEOTIDE SEQUENCE [LARGE SCALE GENOMIC DNA]</scope>
    <source>
        <strain evidence="3 5">ATCC 29551</strain>
    </source>
</reference>
<dbReference type="RefSeq" id="WP_035627894.1">
    <property type="nucleotide sequence ID" value="NZ_JBEWQG010000019.1"/>
</dbReference>
<evidence type="ECO:0000256" key="1">
    <source>
        <dbReference type="SAM" id="Phobius"/>
    </source>
</evidence>
<comment type="caution">
    <text evidence="2">The sequence shown here is derived from an EMBL/GenBank/DDBJ whole genome shotgun (WGS) entry which is preliminary data.</text>
</comment>
<dbReference type="OrthoDB" id="886692at2"/>
<keyword evidence="1" id="KW-0812">Transmembrane</keyword>